<protein>
    <recommendedName>
        <fullName evidence="1">Type IX secretion system protein PorV domain-containing protein</fullName>
    </recommendedName>
</protein>
<dbReference type="Proteomes" id="UP000053467">
    <property type="component" value="Unassembled WGS sequence"/>
</dbReference>
<accession>A0A101I4H2</accession>
<dbReference type="AlphaFoldDB" id="A0A101I4H2"/>
<dbReference type="InterPro" id="IPR045741">
    <property type="entry name" value="PorV"/>
</dbReference>
<dbReference type="NCBIfam" id="NF033709">
    <property type="entry name" value="PorV_fam"/>
    <property type="match status" value="1"/>
</dbReference>
<dbReference type="Pfam" id="PF19572">
    <property type="entry name" value="PorV"/>
    <property type="match status" value="1"/>
</dbReference>
<dbReference type="Gene3D" id="2.40.160.60">
    <property type="entry name" value="Outer membrane protein transport protein (OMPP1/FadL/TodX)"/>
    <property type="match status" value="1"/>
</dbReference>
<evidence type="ECO:0000313" key="3">
    <source>
        <dbReference type="Proteomes" id="UP000053467"/>
    </source>
</evidence>
<organism evidence="2 3">
    <name type="scientific">candidate division TA06 bacterium 34_109</name>
    <dbReference type="NCBI Taxonomy" id="1635277"/>
    <lineage>
        <taxon>Bacteria</taxon>
        <taxon>Bacteria division TA06</taxon>
    </lineage>
</organism>
<dbReference type="EMBL" id="LGGX01000001">
    <property type="protein sequence ID" value="KUK88153.1"/>
    <property type="molecule type" value="Genomic_DNA"/>
</dbReference>
<evidence type="ECO:0000313" key="2">
    <source>
        <dbReference type="EMBL" id="KUK88153.1"/>
    </source>
</evidence>
<evidence type="ECO:0000259" key="1">
    <source>
        <dbReference type="Pfam" id="PF19572"/>
    </source>
</evidence>
<name>A0A101I4H2_UNCT6</name>
<dbReference type="SUPFAM" id="SSF56935">
    <property type="entry name" value="Porins"/>
    <property type="match status" value="1"/>
</dbReference>
<feature type="domain" description="Type IX secretion system protein PorV" evidence="1">
    <location>
        <begin position="25"/>
        <end position="245"/>
    </location>
</feature>
<gene>
    <name evidence="2" type="ORF">XE03_0159</name>
</gene>
<reference evidence="3" key="1">
    <citation type="journal article" date="2015" name="MBio">
        <title>Genome-Resolved Metagenomic Analysis Reveals Roles for Candidate Phyla and Other Microbial Community Members in Biogeochemical Transformations in Oil Reservoirs.</title>
        <authorList>
            <person name="Hu P."/>
            <person name="Tom L."/>
            <person name="Singh A."/>
            <person name="Thomas B.C."/>
            <person name="Baker B.J."/>
            <person name="Piceno Y.M."/>
            <person name="Andersen G.L."/>
            <person name="Banfield J.F."/>
        </authorList>
    </citation>
    <scope>NUCLEOTIDE SEQUENCE [LARGE SCALE GENOMIC DNA]</scope>
</reference>
<comment type="caution">
    <text evidence="2">The sequence shown here is derived from an EMBL/GenBank/DDBJ whole genome shotgun (WGS) entry which is preliminary data.</text>
</comment>
<sequence length="363" mass="40475">MKKIILLITSIFTFVLIFSTASQAGAVFLLIYPGSRAVSLGNSYTAISDDALAPYYNPAGMGLQEKRDIVLMHAPWLTGLGEGMYYEYLSAVIPTNYGVWGGSIIYLTTGEMSAEENNDPTAIWNTFDLAINLSYSYRIRKDLSVGVSGKFIYSFLAPDWIIQRYMGEERGGQGQSVALDLGFLKKFGEKTSLGISLSNLGPGLKYLADGSTDDLPRTLRIGFAQTIIENELNKLLFTTDLTKVIAGIKLDSLSKEDFTFELTKIIAKYNRDVDPVTGDTLPQLSLLEAEFLDTWLGAGFEYTYYNLLSLRLGYFLDYYGQRYGFTFGGGIIVKNSFRLDLGIDSDIYSFPTTNYRISIGFRW</sequence>
<proteinExistence type="predicted"/>